<dbReference type="OrthoDB" id="2307332at2759"/>
<proteinExistence type="predicted"/>
<gene>
    <name evidence="2" type="ORF">RCL2_000788100</name>
    <name evidence="1" type="ORF">RclHR1_00490040</name>
</gene>
<reference evidence="1 3" key="1">
    <citation type="submission" date="2017-11" db="EMBL/GenBank/DDBJ databases">
        <title>The genome of Rhizophagus clarus HR1 reveals common genetic basis of auxotrophy among arbuscular mycorrhizal fungi.</title>
        <authorList>
            <person name="Kobayashi Y."/>
        </authorList>
    </citation>
    <scope>NUCLEOTIDE SEQUENCE [LARGE SCALE GENOMIC DNA]</scope>
    <source>
        <strain evidence="1 3">HR1</strain>
    </source>
</reference>
<evidence type="ECO:0008006" key="4">
    <source>
        <dbReference type="Google" id="ProtNLM"/>
    </source>
</evidence>
<dbReference type="AlphaFoldDB" id="A0A2Z6RKW1"/>
<name>A0A2Z6RKW1_9GLOM</name>
<evidence type="ECO:0000313" key="1">
    <source>
        <dbReference type="EMBL" id="GBC02954.1"/>
    </source>
</evidence>
<comment type="caution">
    <text evidence="1">The sequence shown here is derived from an EMBL/GenBank/DDBJ whole genome shotgun (WGS) entry which is preliminary data.</text>
</comment>
<dbReference type="EMBL" id="BEXD01003859">
    <property type="protein sequence ID" value="GBC02954.1"/>
    <property type="molecule type" value="Genomic_DNA"/>
</dbReference>
<dbReference type="Proteomes" id="UP000615446">
    <property type="component" value="Unassembled WGS sequence"/>
</dbReference>
<evidence type="ECO:0000313" key="2">
    <source>
        <dbReference type="EMBL" id="GES80609.1"/>
    </source>
</evidence>
<keyword evidence="3" id="KW-1185">Reference proteome</keyword>
<reference evidence="2" key="2">
    <citation type="submission" date="2019-10" db="EMBL/GenBank/DDBJ databases">
        <title>Conservation and host-specific expression of non-tandemly repeated heterogenous ribosome RNA gene in arbuscular mycorrhizal fungi.</title>
        <authorList>
            <person name="Maeda T."/>
            <person name="Kobayashi Y."/>
            <person name="Nakagawa T."/>
            <person name="Ezawa T."/>
            <person name="Yamaguchi K."/>
            <person name="Bino T."/>
            <person name="Nishimoto Y."/>
            <person name="Shigenobu S."/>
            <person name="Kawaguchi M."/>
        </authorList>
    </citation>
    <scope>NUCLEOTIDE SEQUENCE</scope>
    <source>
        <strain evidence="2">HR1</strain>
    </source>
</reference>
<protein>
    <recommendedName>
        <fullName evidence="4">HMG box domain-containing protein</fullName>
    </recommendedName>
</protein>
<evidence type="ECO:0000313" key="3">
    <source>
        <dbReference type="Proteomes" id="UP000247702"/>
    </source>
</evidence>
<accession>A0A2Z6RKW1</accession>
<dbReference type="EMBL" id="BLAL01000050">
    <property type="protein sequence ID" value="GES80609.1"/>
    <property type="molecule type" value="Genomic_DNA"/>
</dbReference>
<dbReference type="Proteomes" id="UP000247702">
    <property type="component" value="Unassembled WGS sequence"/>
</dbReference>
<sequence>MPKQSHINTLTLLQYRSPYPYRSPLRNLISSISNPPSGFTVYKHAIINQNGYNLIRSRLSSIASILWSQEPANVKLHYCNLARKIRKIRTNSTNFARRNNNIRRISQHTMSQQNPPVPPAPTVPTVPPAPPVPVTRNNTSDIYFDFEELASHMNQGIPLSTPSFSVFNVSSSFGTSFN</sequence>
<organism evidence="1 3">
    <name type="scientific">Rhizophagus clarus</name>
    <dbReference type="NCBI Taxonomy" id="94130"/>
    <lineage>
        <taxon>Eukaryota</taxon>
        <taxon>Fungi</taxon>
        <taxon>Fungi incertae sedis</taxon>
        <taxon>Mucoromycota</taxon>
        <taxon>Glomeromycotina</taxon>
        <taxon>Glomeromycetes</taxon>
        <taxon>Glomerales</taxon>
        <taxon>Glomeraceae</taxon>
        <taxon>Rhizophagus</taxon>
    </lineage>
</organism>